<accession>A0A1G8MFP2</accession>
<evidence type="ECO:0000256" key="4">
    <source>
        <dbReference type="ARBA" id="ARBA00007353"/>
    </source>
</evidence>
<proteinExistence type="inferred from homology"/>
<dbReference type="AlphaFoldDB" id="A0A1G8MFP2"/>
<evidence type="ECO:0000256" key="2">
    <source>
        <dbReference type="ARBA" id="ARBA00001947"/>
    </source>
</evidence>
<evidence type="ECO:0000256" key="10">
    <source>
        <dbReference type="ARBA" id="ARBA00048968"/>
    </source>
</evidence>
<evidence type="ECO:0000256" key="12">
    <source>
        <dbReference type="RuleBase" id="RU361274"/>
    </source>
</evidence>
<evidence type="ECO:0000256" key="1">
    <source>
        <dbReference type="ARBA" id="ARBA00000553"/>
    </source>
</evidence>
<comment type="catalytic activity">
    <reaction evidence="1">
        <text>inosine + phosphate = alpha-D-ribose 1-phosphate + hypoxanthine</text>
        <dbReference type="Rhea" id="RHEA:27646"/>
        <dbReference type="ChEBI" id="CHEBI:17368"/>
        <dbReference type="ChEBI" id="CHEBI:17596"/>
        <dbReference type="ChEBI" id="CHEBI:43474"/>
        <dbReference type="ChEBI" id="CHEBI:57720"/>
        <dbReference type="EC" id="2.4.2.1"/>
    </reaction>
    <physiologicalReaction direction="left-to-right" evidence="1">
        <dbReference type="Rhea" id="RHEA:27647"/>
    </physiologicalReaction>
</comment>
<dbReference type="RefSeq" id="WP_090397314.1">
    <property type="nucleotide sequence ID" value="NZ_FNEN01000004.1"/>
</dbReference>
<sequence>MKNEPFALCEQRTHLKLQTQEHVQAGFTTRLGGESAPPYNEANYGLHVGDDEEKVLANRERLADRLNLPLTRTVFAEQVHGNAVTKVAENDGGRGAHSLHTVIPGTDGLYTSTKNLYLLTLFADCVPLYFFDRRQTLVGIAHAGWQGTAANIGAEMVRRWVEVEYVSAEDIEVIIGPSIGPETYEVDEKVVSALDKVLPSGKKPWKQTVTDRYTVDLKEANALLLERAGIRRESMAISNACTYTNQELFFSHRRAGGKTGRMLGYIGLNRE</sequence>
<organism evidence="13 14">
    <name type="scientific">Natribacillus halophilus</name>
    <dbReference type="NCBI Taxonomy" id="549003"/>
    <lineage>
        <taxon>Bacteria</taxon>
        <taxon>Bacillati</taxon>
        <taxon>Bacillota</taxon>
        <taxon>Bacilli</taxon>
        <taxon>Bacillales</taxon>
        <taxon>Bacillaceae</taxon>
        <taxon>Natribacillus</taxon>
    </lineage>
</organism>
<name>A0A1G8MFP2_9BACI</name>
<comment type="catalytic activity">
    <reaction evidence="9">
        <text>adenosine + H2O + H(+) = inosine + NH4(+)</text>
        <dbReference type="Rhea" id="RHEA:24408"/>
        <dbReference type="ChEBI" id="CHEBI:15377"/>
        <dbReference type="ChEBI" id="CHEBI:15378"/>
        <dbReference type="ChEBI" id="CHEBI:16335"/>
        <dbReference type="ChEBI" id="CHEBI:17596"/>
        <dbReference type="ChEBI" id="CHEBI:28938"/>
        <dbReference type="EC" id="3.5.4.4"/>
    </reaction>
    <physiologicalReaction direction="left-to-right" evidence="9">
        <dbReference type="Rhea" id="RHEA:24409"/>
    </physiologicalReaction>
</comment>
<comment type="function">
    <text evidence="3">Purine nucleoside enzyme that catalyzes the phosphorolysis of adenosine and inosine nucleosides, yielding D-ribose 1-phosphate and the respective free bases, adenine and hypoxanthine. Also catalyzes the phosphorolysis of S-methyl-5'-thioadenosine into adenine and S-methyl-5-thio-alpha-D-ribose 1-phosphate. Also has adenosine deaminase activity.</text>
</comment>
<gene>
    <name evidence="13" type="ORF">SAMN04488123_104138</name>
</gene>
<reference evidence="13 14" key="1">
    <citation type="submission" date="2016-10" db="EMBL/GenBank/DDBJ databases">
        <authorList>
            <person name="de Groot N.N."/>
        </authorList>
    </citation>
    <scope>NUCLEOTIDE SEQUENCE [LARGE SCALE GENOMIC DNA]</scope>
    <source>
        <strain evidence="13 14">DSM 21771</strain>
    </source>
</reference>
<dbReference type="PANTHER" id="PTHR30616">
    <property type="entry name" value="UNCHARACTERIZED PROTEIN YFIH"/>
    <property type="match status" value="1"/>
</dbReference>
<keyword evidence="5" id="KW-0808">Transferase</keyword>
<dbReference type="GO" id="GO:0017061">
    <property type="term" value="F:S-methyl-5-thioadenosine phosphorylase activity"/>
    <property type="evidence" value="ECO:0007669"/>
    <property type="project" value="UniProtKB-EC"/>
</dbReference>
<dbReference type="GO" id="GO:0016787">
    <property type="term" value="F:hydrolase activity"/>
    <property type="evidence" value="ECO:0007669"/>
    <property type="project" value="UniProtKB-KW"/>
</dbReference>
<evidence type="ECO:0000256" key="8">
    <source>
        <dbReference type="ARBA" id="ARBA00022833"/>
    </source>
</evidence>
<dbReference type="PANTHER" id="PTHR30616:SF2">
    <property type="entry name" value="PURINE NUCLEOSIDE PHOSPHORYLASE LACC1"/>
    <property type="match status" value="1"/>
</dbReference>
<keyword evidence="7" id="KW-0378">Hydrolase</keyword>
<keyword evidence="8" id="KW-0862">Zinc</keyword>
<evidence type="ECO:0000313" key="14">
    <source>
        <dbReference type="Proteomes" id="UP000198853"/>
    </source>
</evidence>
<comment type="similarity">
    <text evidence="4 12">Belongs to the purine nucleoside phosphorylase YfiH/LACC1 family.</text>
</comment>
<comment type="catalytic activity">
    <reaction evidence="11">
        <text>S-methyl-5'-thioadenosine + phosphate = 5-(methylsulfanyl)-alpha-D-ribose 1-phosphate + adenine</text>
        <dbReference type="Rhea" id="RHEA:11852"/>
        <dbReference type="ChEBI" id="CHEBI:16708"/>
        <dbReference type="ChEBI" id="CHEBI:17509"/>
        <dbReference type="ChEBI" id="CHEBI:43474"/>
        <dbReference type="ChEBI" id="CHEBI:58533"/>
        <dbReference type="EC" id="2.4.2.28"/>
    </reaction>
    <physiologicalReaction direction="left-to-right" evidence="11">
        <dbReference type="Rhea" id="RHEA:11853"/>
    </physiologicalReaction>
</comment>
<evidence type="ECO:0000256" key="9">
    <source>
        <dbReference type="ARBA" id="ARBA00047989"/>
    </source>
</evidence>
<evidence type="ECO:0000256" key="7">
    <source>
        <dbReference type="ARBA" id="ARBA00022801"/>
    </source>
</evidence>
<evidence type="ECO:0000256" key="6">
    <source>
        <dbReference type="ARBA" id="ARBA00022723"/>
    </source>
</evidence>
<evidence type="ECO:0000256" key="11">
    <source>
        <dbReference type="ARBA" id="ARBA00049893"/>
    </source>
</evidence>
<dbReference type="NCBIfam" id="TIGR00726">
    <property type="entry name" value="peptidoglycan editing factor PgeF"/>
    <property type="match status" value="1"/>
</dbReference>
<evidence type="ECO:0000313" key="13">
    <source>
        <dbReference type="EMBL" id="SDI66627.1"/>
    </source>
</evidence>
<dbReference type="CDD" id="cd16833">
    <property type="entry name" value="YfiH"/>
    <property type="match status" value="1"/>
</dbReference>
<dbReference type="Gene3D" id="3.60.140.10">
    <property type="entry name" value="CNF1/YfiH-like putative cysteine hydrolases"/>
    <property type="match status" value="1"/>
</dbReference>
<dbReference type="OrthoDB" id="4279at2"/>
<evidence type="ECO:0000256" key="3">
    <source>
        <dbReference type="ARBA" id="ARBA00003215"/>
    </source>
</evidence>
<dbReference type="InterPro" id="IPR011324">
    <property type="entry name" value="Cytotoxic_necrot_fac-like_cat"/>
</dbReference>
<keyword evidence="6" id="KW-0479">Metal-binding</keyword>
<dbReference type="InterPro" id="IPR003730">
    <property type="entry name" value="Cu_polyphenol_OxRdtase"/>
</dbReference>
<dbReference type="EMBL" id="FNEN01000004">
    <property type="protein sequence ID" value="SDI66627.1"/>
    <property type="molecule type" value="Genomic_DNA"/>
</dbReference>
<protein>
    <recommendedName>
        <fullName evidence="12">Purine nucleoside phosphorylase</fullName>
    </recommendedName>
</protein>
<dbReference type="SUPFAM" id="SSF64438">
    <property type="entry name" value="CNF1/YfiH-like putative cysteine hydrolases"/>
    <property type="match status" value="1"/>
</dbReference>
<evidence type="ECO:0000256" key="5">
    <source>
        <dbReference type="ARBA" id="ARBA00022679"/>
    </source>
</evidence>
<dbReference type="GO" id="GO:0005507">
    <property type="term" value="F:copper ion binding"/>
    <property type="evidence" value="ECO:0007669"/>
    <property type="project" value="TreeGrafter"/>
</dbReference>
<dbReference type="InterPro" id="IPR038371">
    <property type="entry name" value="Cu_polyphenol_OxRdtase_sf"/>
</dbReference>
<comment type="catalytic activity">
    <reaction evidence="10">
        <text>adenosine + phosphate = alpha-D-ribose 1-phosphate + adenine</text>
        <dbReference type="Rhea" id="RHEA:27642"/>
        <dbReference type="ChEBI" id="CHEBI:16335"/>
        <dbReference type="ChEBI" id="CHEBI:16708"/>
        <dbReference type="ChEBI" id="CHEBI:43474"/>
        <dbReference type="ChEBI" id="CHEBI:57720"/>
        <dbReference type="EC" id="2.4.2.1"/>
    </reaction>
    <physiologicalReaction direction="left-to-right" evidence="10">
        <dbReference type="Rhea" id="RHEA:27643"/>
    </physiologicalReaction>
</comment>
<comment type="cofactor">
    <cofactor evidence="2">
        <name>Zn(2+)</name>
        <dbReference type="ChEBI" id="CHEBI:29105"/>
    </cofactor>
</comment>
<dbReference type="Proteomes" id="UP000198853">
    <property type="component" value="Unassembled WGS sequence"/>
</dbReference>
<keyword evidence="14" id="KW-1185">Reference proteome</keyword>
<dbReference type="Pfam" id="PF02578">
    <property type="entry name" value="Cu-oxidase_4"/>
    <property type="match status" value="1"/>
</dbReference>